<dbReference type="RefSeq" id="WP_330089403.1">
    <property type="nucleotide sequence ID" value="NZ_JAUGZK010000029.1"/>
</dbReference>
<name>A0ABU7JK81_9GAMM</name>
<organism evidence="1 2">
    <name type="scientific">Alkalimonas mucilaginosa</name>
    <dbReference type="NCBI Taxonomy" id="3057676"/>
    <lineage>
        <taxon>Bacteria</taxon>
        <taxon>Pseudomonadati</taxon>
        <taxon>Pseudomonadota</taxon>
        <taxon>Gammaproteobacteria</taxon>
        <taxon>Alkalimonas</taxon>
    </lineage>
</organism>
<protein>
    <submittedName>
        <fullName evidence="1">Uncharacterized protein</fullName>
    </submittedName>
</protein>
<accession>A0ABU7JK81</accession>
<reference evidence="1 2" key="1">
    <citation type="submission" date="2023-06" db="EMBL/GenBank/DDBJ databases">
        <title>Alkalimonas sp., MEB004 an alkaliphilic bacterium isolated from Lonar Lake, India.</title>
        <authorList>
            <person name="Joshi A."/>
            <person name="Thite S."/>
        </authorList>
    </citation>
    <scope>NUCLEOTIDE SEQUENCE [LARGE SCALE GENOMIC DNA]</scope>
    <source>
        <strain evidence="1 2">MEB004</strain>
    </source>
</reference>
<comment type="caution">
    <text evidence="1">The sequence shown here is derived from an EMBL/GenBank/DDBJ whole genome shotgun (WGS) entry which is preliminary data.</text>
</comment>
<dbReference type="EMBL" id="JAUGZK010000029">
    <property type="protein sequence ID" value="MEE2026111.1"/>
    <property type="molecule type" value="Genomic_DNA"/>
</dbReference>
<evidence type="ECO:0000313" key="2">
    <source>
        <dbReference type="Proteomes" id="UP001339167"/>
    </source>
</evidence>
<keyword evidence="2" id="KW-1185">Reference proteome</keyword>
<gene>
    <name evidence="1" type="ORF">QWF21_17890</name>
</gene>
<proteinExistence type="predicted"/>
<dbReference type="Proteomes" id="UP001339167">
    <property type="component" value="Unassembled WGS sequence"/>
</dbReference>
<sequence length="239" mass="27088">PISPASATQKASGTNYVWAAPKEPVTQYVWAAQSEEECREWGIHEEFSLRIQVSPLISSEKTLFDDRITTALPRLAELITALSADAATLTAEQRALRDRIALLYGLHGSSDPLFGFLQSTLLPNMRAIEAELKHAREDSSKVFRASAKNIKGGYYRLNGNIYLTEDFWKDNPKEQALTIVHEYAHKVGMDHKEGFTRAHVERDRVLVFYMGFGDPGRKAALKDNIDELYFLEELLAREW</sequence>
<feature type="non-terminal residue" evidence="1">
    <location>
        <position position="1"/>
    </location>
</feature>
<evidence type="ECO:0000313" key="1">
    <source>
        <dbReference type="EMBL" id="MEE2026111.1"/>
    </source>
</evidence>